<accession>A0A387AVU4</accession>
<dbReference type="Gene3D" id="3.90.180.10">
    <property type="entry name" value="Medium-chain alcohol dehydrogenases, catalytic domain"/>
    <property type="match status" value="1"/>
</dbReference>
<dbReference type="EMBL" id="CP032626">
    <property type="protein sequence ID" value="AYF92826.1"/>
    <property type="molecule type" value="Genomic_DNA"/>
</dbReference>
<evidence type="ECO:0000313" key="5">
    <source>
        <dbReference type="Proteomes" id="UP000272003"/>
    </source>
</evidence>
<dbReference type="Gene3D" id="3.40.50.720">
    <property type="entry name" value="NAD(P)-binding Rossmann-like Domain"/>
    <property type="match status" value="1"/>
</dbReference>
<dbReference type="CDD" id="cd05276">
    <property type="entry name" value="p53_inducible_oxidoreductase"/>
    <property type="match status" value="1"/>
</dbReference>
<proteinExistence type="predicted"/>
<dbReference type="GO" id="GO:0016651">
    <property type="term" value="F:oxidoreductase activity, acting on NAD(P)H"/>
    <property type="evidence" value="ECO:0007669"/>
    <property type="project" value="TreeGrafter"/>
</dbReference>
<evidence type="ECO:0000256" key="2">
    <source>
        <dbReference type="ARBA" id="ARBA00023002"/>
    </source>
</evidence>
<keyword evidence="2" id="KW-0560">Oxidoreductase</keyword>
<dbReference type="OrthoDB" id="9792162at2"/>
<dbReference type="AlphaFoldDB" id="A0A387AVU4"/>
<dbReference type="GO" id="GO:0070402">
    <property type="term" value="F:NADPH binding"/>
    <property type="evidence" value="ECO:0007669"/>
    <property type="project" value="TreeGrafter"/>
</dbReference>
<protein>
    <submittedName>
        <fullName evidence="4">NAD(P)H-quinone oxidoreductase</fullName>
    </submittedName>
</protein>
<dbReference type="InterPro" id="IPR013149">
    <property type="entry name" value="ADH-like_C"/>
</dbReference>
<keyword evidence="5" id="KW-1185">Reference proteome</keyword>
<dbReference type="RefSeq" id="WP_120784591.1">
    <property type="nucleotide sequence ID" value="NZ_CP032626.1"/>
</dbReference>
<dbReference type="SUPFAM" id="SSF51735">
    <property type="entry name" value="NAD(P)-binding Rossmann-fold domains"/>
    <property type="match status" value="1"/>
</dbReference>
<evidence type="ECO:0000256" key="1">
    <source>
        <dbReference type="ARBA" id="ARBA00022857"/>
    </source>
</evidence>
<dbReference type="PANTHER" id="PTHR48106:SF18">
    <property type="entry name" value="QUINONE OXIDOREDUCTASE PIG3"/>
    <property type="match status" value="1"/>
</dbReference>
<evidence type="ECO:0000313" key="4">
    <source>
        <dbReference type="EMBL" id="AYF92826.1"/>
    </source>
</evidence>
<dbReference type="PANTHER" id="PTHR48106">
    <property type="entry name" value="QUINONE OXIDOREDUCTASE PIG3-RELATED"/>
    <property type="match status" value="1"/>
</dbReference>
<organism evidence="4 5">
    <name type="scientific">Apilactobacillus bombintestini</name>
    <dbReference type="NCBI Taxonomy" id="2419772"/>
    <lineage>
        <taxon>Bacteria</taxon>
        <taxon>Bacillati</taxon>
        <taxon>Bacillota</taxon>
        <taxon>Bacilli</taxon>
        <taxon>Lactobacillales</taxon>
        <taxon>Lactobacillaceae</taxon>
        <taxon>Apilactobacillus</taxon>
    </lineage>
</organism>
<dbReference type="InterPro" id="IPR014189">
    <property type="entry name" value="Quinone_OxRdtase_PIG3"/>
</dbReference>
<keyword evidence="1" id="KW-0521">NADP</keyword>
<dbReference type="KEGG" id="abom:D7I45_04765"/>
<name>A0A387AVU4_9LACO</name>
<dbReference type="NCBIfam" id="TIGR02824">
    <property type="entry name" value="quinone_pig3"/>
    <property type="match status" value="1"/>
</dbReference>
<gene>
    <name evidence="4" type="ORF">D7I45_04765</name>
</gene>
<reference evidence="4 5" key="1">
    <citation type="submission" date="2018-09" db="EMBL/GenBank/DDBJ databases">
        <title>Genome sequencing of strain BHWM-4.</title>
        <authorList>
            <person name="Heo J."/>
            <person name="Kim S.-J."/>
            <person name="Kwon S.-W."/>
        </authorList>
    </citation>
    <scope>NUCLEOTIDE SEQUENCE [LARGE SCALE GENOMIC DNA]</scope>
    <source>
        <strain evidence="4 5">BHWM-4</strain>
    </source>
</reference>
<dbReference type="InterPro" id="IPR013154">
    <property type="entry name" value="ADH-like_N"/>
</dbReference>
<sequence length="319" mass="34510">MKAISVDSINESNPFIEIDIPDIEDNEVLIKVHAIGVNHVDLLWIDQKQNMNSIIPGLEMSGEIVKSNSSNLPVGTRVAALLDNSGYAEYVAVDASRVILLPDEVSYEEGATIPESFLTAYQTLFMVGHLKPQQTVLIHAGASGVGTAAIQLAKKLCDATVITTSSERKTAICKNYGADYALDYNKQNFADEVAKITNGKGANLVLDFIGASYFDKNIASLGQNGQLVLIGNLGGNIVSNVDLLSLMSKGITITGTLLSTRPKEYKADLISQFNKVAMPLLKSKKIRLKVGSIFDFDQAAEAVDYMRNKKNVGKIVLKI</sequence>
<feature type="domain" description="Enoyl reductase (ER)" evidence="3">
    <location>
        <begin position="8"/>
        <end position="317"/>
    </location>
</feature>
<dbReference type="SMART" id="SM00829">
    <property type="entry name" value="PKS_ER"/>
    <property type="match status" value="1"/>
</dbReference>
<dbReference type="Pfam" id="PF00107">
    <property type="entry name" value="ADH_zinc_N"/>
    <property type="match status" value="1"/>
</dbReference>
<dbReference type="SUPFAM" id="SSF50129">
    <property type="entry name" value="GroES-like"/>
    <property type="match status" value="1"/>
</dbReference>
<dbReference type="InterPro" id="IPR011032">
    <property type="entry name" value="GroES-like_sf"/>
</dbReference>
<dbReference type="InterPro" id="IPR036291">
    <property type="entry name" value="NAD(P)-bd_dom_sf"/>
</dbReference>
<evidence type="ECO:0000259" key="3">
    <source>
        <dbReference type="SMART" id="SM00829"/>
    </source>
</evidence>
<dbReference type="Pfam" id="PF08240">
    <property type="entry name" value="ADH_N"/>
    <property type="match status" value="1"/>
</dbReference>
<dbReference type="InterPro" id="IPR020843">
    <property type="entry name" value="ER"/>
</dbReference>
<dbReference type="Proteomes" id="UP000272003">
    <property type="component" value="Chromosome"/>
</dbReference>